<feature type="domain" description="Cadherin" evidence="1">
    <location>
        <begin position="151"/>
        <end position="230"/>
    </location>
</feature>
<evidence type="ECO:0000259" key="1">
    <source>
        <dbReference type="PROSITE" id="PS50268"/>
    </source>
</evidence>
<organism evidence="2 3">
    <name type="scientific">Ponticaulis profundi</name>
    <dbReference type="NCBI Taxonomy" id="2665222"/>
    <lineage>
        <taxon>Bacteria</taxon>
        <taxon>Pseudomonadati</taxon>
        <taxon>Pseudomonadota</taxon>
        <taxon>Alphaproteobacteria</taxon>
        <taxon>Hyphomonadales</taxon>
        <taxon>Hyphomonadaceae</taxon>
        <taxon>Ponticaulis</taxon>
    </lineage>
</organism>
<evidence type="ECO:0000313" key="3">
    <source>
        <dbReference type="Proteomes" id="UP001596303"/>
    </source>
</evidence>
<feature type="domain" description="Cadherin" evidence="1">
    <location>
        <begin position="519"/>
        <end position="598"/>
    </location>
</feature>
<dbReference type="NCBIfam" id="NF012211">
    <property type="entry name" value="tand_rpt_95"/>
    <property type="match status" value="8"/>
</dbReference>
<protein>
    <submittedName>
        <fullName evidence="2">Tandem-95 repeat protein</fullName>
    </submittedName>
</protein>
<dbReference type="NCBIfam" id="TIGR01965">
    <property type="entry name" value="VCBS_repeat"/>
    <property type="match status" value="1"/>
</dbReference>
<dbReference type="PANTHER" id="PTHR34720">
    <property type="entry name" value="MICROCYSTIN DEPENDENT PROTEIN"/>
    <property type="match status" value="1"/>
</dbReference>
<dbReference type="PROSITE" id="PS50268">
    <property type="entry name" value="CADHERIN_2"/>
    <property type="match status" value="5"/>
</dbReference>
<dbReference type="RefSeq" id="WP_377380597.1">
    <property type="nucleotide sequence ID" value="NZ_JBHSSW010000043.1"/>
</dbReference>
<dbReference type="Gene3D" id="2.60.40.3440">
    <property type="match status" value="8"/>
</dbReference>
<dbReference type="InterPro" id="IPR010221">
    <property type="entry name" value="VCBS_dom"/>
</dbReference>
<dbReference type="CDD" id="cd11304">
    <property type="entry name" value="Cadherin_repeat"/>
    <property type="match status" value="1"/>
</dbReference>
<feature type="domain" description="Cadherin" evidence="1">
    <location>
        <begin position="61"/>
        <end position="140"/>
    </location>
</feature>
<reference evidence="3" key="1">
    <citation type="journal article" date="2019" name="Int. J. Syst. Evol. Microbiol.">
        <title>The Global Catalogue of Microorganisms (GCM) 10K type strain sequencing project: providing services to taxonomists for standard genome sequencing and annotation.</title>
        <authorList>
            <consortium name="The Broad Institute Genomics Platform"/>
            <consortium name="The Broad Institute Genome Sequencing Center for Infectious Disease"/>
            <person name="Wu L."/>
            <person name="Ma J."/>
        </authorList>
    </citation>
    <scope>NUCLEOTIDE SEQUENCE [LARGE SCALE GENOMIC DNA]</scope>
    <source>
        <strain evidence="3">CGMCC-1.15741</strain>
    </source>
</reference>
<dbReference type="PANTHER" id="PTHR34720:SF9">
    <property type="entry name" value="BLR4714 PROTEIN"/>
    <property type="match status" value="1"/>
</dbReference>
<feature type="non-terminal residue" evidence="2">
    <location>
        <position position="726"/>
    </location>
</feature>
<proteinExistence type="predicted"/>
<name>A0ABW1SE04_9PROT</name>
<dbReference type="InterPro" id="IPR002126">
    <property type="entry name" value="Cadherin-like_dom"/>
</dbReference>
<dbReference type="Proteomes" id="UP001596303">
    <property type="component" value="Unassembled WGS sequence"/>
</dbReference>
<dbReference type="EMBL" id="JBHSSW010000043">
    <property type="protein sequence ID" value="MFC6199503.1"/>
    <property type="molecule type" value="Genomic_DNA"/>
</dbReference>
<evidence type="ECO:0000313" key="2">
    <source>
        <dbReference type="EMBL" id="MFC6199503.1"/>
    </source>
</evidence>
<accession>A0ABW1SE04</accession>
<feature type="domain" description="Cadherin" evidence="1">
    <location>
        <begin position="609"/>
        <end position="688"/>
    </location>
</feature>
<sequence length="726" mass="71871">TVTITNGGADVSFTPDADFNGTTSFTYTVNGGDTATVTLTVTPVNDAPVGTDGSASGAEDSVITGTISATDMDGDTLSYTLASGPVNGSVTLTGNGYTYTPAADFNGTDSFDVLIDDGNGGTDTVTIEVTVTPVNDAPVGTDGSVSGAEDSVITGTISATDMDGDTLSYTLAAGPANGSVTLTGNGYTYTPAADFNGADSFDVLINDGNGGTDTVTIEVTVTPVNDAPVAVADSYAVDEDGTLAVDVTNGVLANDTDVEGDTLTASLVTGVSNGTLTFNADGSFTYVPDANFNGTDSFTYRVNDGSEDGNTVTVTLNVGAVNDAPVAISDSFTVDEDSGATTLNLLANDTDIEGDAITITSVTQPVGGTVTITNGGADVSFTPDADFNGTTSFTYTVNGGDTATVTLTVTPVNDAPVGTDGSASGAEDTAITGTISATDMDGDTLSYTLASGPANGSVTLTGNGYTYTPAADFNGTDSFDVLIDDGNGGTDTVTIEVTVTPVNDAPVGTDGSASGAEDTAITGTISATDMDGDTLSYTLASGPVNGSVTLTGNGYTYTPAADFNGTDSFDVLIDDGNGGTDTVTIEVTVTPVNDAPVGTDGSASGAEDSVITGTISATDVDGGTLTYTLASGPANGSVTLTGNGYTYTPAADFNGTDSFDVLIDDGNGGTDTVTIEVTVTPVNDAPVAVADSYAVDEDGTLTVNATNGVLANDTDVEGDTLTASLV</sequence>
<feature type="domain" description="Cadherin" evidence="1">
    <location>
        <begin position="429"/>
        <end position="508"/>
    </location>
</feature>
<dbReference type="Pfam" id="PF17963">
    <property type="entry name" value="Big_9"/>
    <property type="match status" value="9"/>
</dbReference>
<keyword evidence="3" id="KW-1185">Reference proteome</keyword>
<gene>
    <name evidence="2" type="ORF">ACFQDM_15570</name>
</gene>
<comment type="caution">
    <text evidence="2">The sequence shown here is derived from an EMBL/GenBank/DDBJ whole genome shotgun (WGS) entry which is preliminary data.</text>
</comment>
<feature type="non-terminal residue" evidence="2">
    <location>
        <position position="1"/>
    </location>
</feature>